<accession>A0ABQ5TGE1</accession>
<keyword evidence="3" id="KW-0418">Kinase</keyword>
<keyword evidence="8" id="KW-1185">Reference proteome</keyword>
<dbReference type="SMART" id="SM00983">
    <property type="entry name" value="TPK_B1_binding"/>
    <property type="match status" value="1"/>
</dbReference>
<protein>
    <recommendedName>
        <fullName evidence="5">Thiamine diphosphokinase</fullName>
        <ecNumber evidence="5">2.7.6.2</ecNumber>
    </recommendedName>
</protein>
<evidence type="ECO:0000259" key="6">
    <source>
        <dbReference type="SMART" id="SM00983"/>
    </source>
</evidence>
<evidence type="ECO:0000256" key="4">
    <source>
        <dbReference type="ARBA" id="ARBA00022840"/>
    </source>
</evidence>
<dbReference type="Gene3D" id="3.40.50.10240">
    <property type="entry name" value="Thiamin pyrophosphokinase, catalytic domain"/>
    <property type="match status" value="1"/>
</dbReference>
<feature type="domain" description="Thiamin pyrophosphokinase thiamin-binding" evidence="6">
    <location>
        <begin position="142"/>
        <end position="207"/>
    </location>
</feature>
<sequence length="216" mass="24431">MKTIGIIGNGPKNMLPDLTQYNHEIDSWISADRGALYLAQSNIHMDIALGDFDSVSNEERQTINKHAKDVLTYSPEKNYTDLEIAIQIASEQQVDRILLFGVTGGRLDHELMNIQLLYQLLQNDVEGRIVDKTNQIQMIESGEYTIESHGYTYISFIAFTNKVEGLTLEGFEYPLTEQTIEWGSSLCISNKLSQKKGTFSFREGILLLIKSCDTIQ</sequence>
<gene>
    <name evidence="7" type="primary">thiN</name>
    <name evidence="7" type="ORF">MACH08_17330</name>
</gene>
<proteinExistence type="predicted"/>
<organism evidence="7 8">
    <name type="scientific">Oceanobacillus kimchii</name>
    <dbReference type="NCBI Taxonomy" id="746691"/>
    <lineage>
        <taxon>Bacteria</taxon>
        <taxon>Bacillati</taxon>
        <taxon>Bacillota</taxon>
        <taxon>Bacilli</taxon>
        <taxon>Bacillales</taxon>
        <taxon>Bacillaceae</taxon>
        <taxon>Oceanobacillus</taxon>
    </lineage>
</organism>
<comment type="caution">
    <text evidence="7">The sequence shown here is derived from an EMBL/GenBank/DDBJ whole genome shotgun (WGS) entry which is preliminary data.</text>
</comment>
<dbReference type="InterPro" id="IPR007373">
    <property type="entry name" value="Thiamin_PyroPKinase_B1-bd"/>
</dbReference>
<keyword evidence="4" id="KW-0067">ATP-binding</keyword>
<dbReference type="SUPFAM" id="SSF63862">
    <property type="entry name" value="Thiamin pyrophosphokinase, substrate-binding domain"/>
    <property type="match status" value="1"/>
</dbReference>
<dbReference type="NCBIfam" id="TIGR01378">
    <property type="entry name" value="thi_PPkinase"/>
    <property type="match status" value="1"/>
</dbReference>
<dbReference type="RefSeq" id="WP_317957957.1">
    <property type="nucleotide sequence ID" value="NZ_BSKO01000001.1"/>
</dbReference>
<dbReference type="InterPro" id="IPR053149">
    <property type="entry name" value="TPK"/>
</dbReference>
<dbReference type="PANTHER" id="PTHR41299">
    <property type="entry name" value="THIAMINE PYROPHOSPHOKINASE"/>
    <property type="match status" value="1"/>
</dbReference>
<keyword evidence="1" id="KW-0808">Transferase</keyword>
<evidence type="ECO:0000256" key="5">
    <source>
        <dbReference type="NCBIfam" id="TIGR01378"/>
    </source>
</evidence>
<dbReference type="Pfam" id="PF04263">
    <property type="entry name" value="TPK_catalytic"/>
    <property type="match status" value="1"/>
</dbReference>
<dbReference type="Proteomes" id="UP001275436">
    <property type="component" value="Unassembled WGS sequence"/>
</dbReference>
<dbReference type="InterPro" id="IPR007371">
    <property type="entry name" value="TPK_catalytic"/>
</dbReference>
<dbReference type="Pfam" id="PF04265">
    <property type="entry name" value="TPK_B1_binding"/>
    <property type="match status" value="1"/>
</dbReference>
<dbReference type="InterPro" id="IPR036759">
    <property type="entry name" value="TPK_catalytic_sf"/>
</dbReference>
<evidence type="ECO:0000256" key="1">
    <source>
        <dbReference type="ARBA" id="ARBA00022679"/>
    </source>
</evidence>
<evidence type="ECO:0000256" key="3">
    <source>
        <dbReference type="ARBA" id="ARBA00022777"/>
    </source>
</evidence>
<evidence type="ECO:0000256" key="2">
    <source>
        <dbReference type="ARBA" id="ARBA00022741"/>
    </source>
</evidence>
<dbReference type="InterPro" id="IPR036371">
    <property type="entry name" value="TPK_B1-bd_sf"/>
</dbReference>
<evidence type="ECO:0000313" key="8">
    <source>
        <dbReference type="Proteomes" id="UP001275436"/>
    </source>
</evidence>
<name>A0ABQ5TGE1_9BACI</name>
<dbReference type="PANTHER" id="PTHR41299:SF1">
    <property type="entry name" value="THIAMINE PYROPHOSPHOKINASE"/>
    <property type="match status" value="1"/>
</dbReference>
<dbReference type="InterPro" id="IPR006282">
    <property type="entry name" value="Thi_PPkinase"/>
</dbReference>
<dbReference type="EC" id="2.7.6.2" evidence="5"/>
<evidence type="ECO:0000313" key="7">
    <source>
        <dbReference type="EMBL" id="GLO65949.1"/>
    </source>
</evidence>
<keyword evidence="2" id="KW-0547">Nucleotide-binding</keyword>
<reference evidence="7 8" key="1">
    <citation type="submission" date="2023-02" db="EMBL/GenBank/DDBJ databases">
        <title>Oceanobacillus kimchii IFOP_LL358 isolated form Alexandrium catenella lab strain.</title>
        <authorList>
            <person name="Gajardo G."/>
            <person name="Ueki S."/>
            <person name="Maruyama F."/>
        </authorList>
    </citation>
    <scope>NUCLEOTIDE SEQUENCE [LARGE SCALE GENOMIC DNA]</scope>
    <source>
        <strain evidence="7 8">IFOP_LL358</strain>
    </source>
</reference>
<dbReference type="SUPFAM" id="SSF63999">
    <property type="entry name" value="Thiamin pyrophosphokinase, catalytic domain"/>
    <property type="match status" value="1"/>
</dbReference>
<dbReference type="CDD" id="cd07995">
    <property type="entry name" value="TPK"/>
    <property type="match status" value="1"/>
</dbReference>
<dbReference type="EMBL" id="BSKO01000001">
    <property type="protein sequence ID" value="GLO65949.1"/>
    <property type="molecule type" value="Genomic_DNA"/>
</dbReference>